<protein>
    <submittedName>
        <fullName evidence="1">Tautomerase family protein</fullName>
    </submittedName>
</protein>
<organism evidence="1 2">
    <name type="scientific">Nicoliella spurrieriana</name>
    <dbReference type="NCBI Taxonomy" id="2925830"/>
    <lineage>
        <taxon>Bacteria</taxon>
        <taxon>Bacillati</taxon>
        <taxon>Bacillota</taxon>
        <taxon>Bacilli</taxon>
        <taxon>Lactobacillales</taxon>
        <taxon>Lactobacillaceae</taxon>
        <taxon>Nicoliella</taxon>
    </lineage>
</organism>
<proteinExistence type="predicted"/>
<gene>
    <name evidence="1" type="ORF">MOO44_01550</name>
</gene>
<sequence length="130" mass="14749">MPLMRIDVIKGHDEKYLQALLDTSYQVLLNTFGVPDGDRYQIITQHEPFEMNILDAGLGIERSKDVVVFQITTRSRNVTQKRAFYEQLANGLKERIGLDPKDLMVSLSTNGDSDWSFGYGKAQFVDGPLH</sequence>
<keyword evidence="1" id="KW-0614">Plasmid</keyword>
<evidence type="ECO:0000313" key="2">
    <source>
        <dbReference type="Proteomes" id="UP000831181"/>
    </source>
</evidence>
<dbReference type="SUPFAM" id="SSF55331">
    <property type="entry name" value="Tautomerase/MIF"/>
    <property type="match status" value="1"/>
</dbReference>
<dbReference type="PANTHER" id="PTHR38460">
    <property type="entry name" value="TAUTOMERASE YOLI-RELATED"/>
    <property type="match status" value="1"/>
</dbReference>
<accession>A0A976RQR1</accession>
<keyword evidence="2" id="KW-1185">Reference proteome</keyword>
<dbReference type="InterPro" id="IPR014347">
    <property type="entry name" value="Tautomerase/MIF_sf"/>
</dbReference>
<reference evidence="1" key="1">
    <citation type="journal article" date="2022" name="Int. J. Syst. Evol. Microbiol.">
        <title>Apilactobacillus apisilvae sp. nov., Nicolia spurrieriana gen. nov. sp. nov., Bombilactobacillus folatiphilus sp. nov. and Bombilactobacillus thymidiniphilus sp. nov., four new lactic acid bacterial isolates from stingless bees Tetragonula carbonaria and Austroplebeia australis.</title>
        <authorList>
            <person name="Oliphant S.A."/>
            <person name="Watson-Haigh N.S."/>
            <person name="Sumby K.M."/>
            <person name="Gardner J."/>
            <person name="Groom S."/>
            <person name="Jiranek V."/>
        </authorList>
    </citation>
    <scope>NUCLEOTIDE SEQUENCE</scope>
    <source>
        <strain evidence="1">SGEP1_A5</strain>
    </source>
</reference>
<dbReference type="EMBL" id="CP093360">
    <property type="protein sequence ID" value="UQS86032.1"/>
    <property type="molecule type" value="Genomic_DNA"/>
</dbReference>
<dbReference type="Gene3D" id="3.30.429.10">
    <property type="entry name" value="Macrophage Migration Inhibitory Factor"/>
    <property type="match status" value="1"/>
</dbReference>
<geneLocation type="plasmid" evidence="1 2">
    <name>p1unnamed</name>
</geneLocation>
<name>A0A976RQR1_9LACO</name>
<dbReference type="RefSeq" id="WP_260115840.1">
    <property type="nucleotide sequence ID" value="NZ_CP093360.1"/>
</dbReference>
<dbReference type="Pfam" id="PF14552">
    <property type="entry name" value="Tautomerase_2"/>
    <property type="match status" value="1"/>
</dbReference>
<dbReference type="AlphaFoldDB" id="A0A976RQR1"/>
<dbReference type="Proteomes" id="UP000831181">
    <property type="component" value="Plasmid p1unnamed"/>
</dbReference>
<evidence type="ECO:0000313" key="1">
    <source>
        <dbReference type="EMBL" id="UQS86032.1"/>
    </source>
</evidence>
<dbReference type="InterPro" id="IPR037479">
    <property type="entry name" value="Tauto_MSAD"/>
</dbReference>
<dbReference type="KEGG" id="lbe:MOO44_01550"/>
<dbReference type="PANTHER" id="PTHR38460:SF1">
    <property type="entry name" value="TAUTOMERASE YOLI-RELATED"/>
    <property type="match status" value="1"/>
</dbReference>